<proteinExistence type="inferred from homology"/>
<feature type="region of interest" description="Disordered" evidence="16">
    <location>
        <begin position="377"/>
        <end position="404"/>
    </location>
</feature>
<dbReference type="PANTHER" id="PTHR12888:SF0">
    <property type="entry name" value="PEROXISOME ASSEMBLY PROTEIN 12"/>
    <property type="match status" value="1"/>
</dbReference>
<evidence type="ECO:0000256" key="5">
    <source>
        <dbReference type="ARBA" id="ARBA00022448"/>
    </source>
</evidence>
<evidence type="ECO:0000256" key="8">
    <source>
        <dbReference type="ARBA" id="ARBA00022771"/>
    </source>
</evidence>
<dbReference type="PANTHER" id="PTHR12888">
    <property type="entry name" value="PEROXISOME ASSEMBLY PROTEIN 12 PEROXIN-12"/>
    <property type="match status" value="1"/>
</dbReference>
<evidence type="ECO:0000256" key="1">
    <source>
        <dbReference type="ARBA" id="ARBA00004585"/>
    </source>
</evidence>
<dbReference type="InterPro" id="IPR006845">
    <property type="entry name" value="Pex_N"/>
</dbReference>
<organism evidence="18 19">
    <name type="scientific">[Candida] anglica</name>
    <dbReference type="NCBI Taxonomy" id="148631"/>
    <lineage>
        <taxon>Eukaryota</taxon>
        <taxon>Fungi</taxon>
        <taxon>Dikarya</taxon>
        <taxon>Ascomycota</taxon>
        <taxon>Saccharomycotina</taxon>
        <taxon>Pichiomycetes</taxon>
        <taxon>Debaryomycetaceae</taxon>
        <taxon>Kurtzmaniella</taxon>
    </lineage>
</organism>
<keyword evidence="11" id="KW-1133">Transmembrane helix</keyword>
<dbReference type="Gene3D" id="3.30.40.10">
    <property type="entry name" value="Zinc/RING finger domain, C3HC4 (zinc finger)"/>
    <property type="match status" value="1"/>
</dbReference>
<evidence type="ECO:0000256" key="7">
    <source>
        <dbReference type="ARBA" id="ARBA00022723"/>
    </source>
</evidence>
<dbReference type="InterPro" id="IPR017375">
    <property type="entry name" value="PEX12"/>
</dbReference>
<accession>A0ABP0E9T8</accession>
<dbReference type="Proteomes" id="UP001497600">
    <property type="component" value="Chromosome C"/>
</dbReference>
<evidence type="ECO:0000256" key="3">
    <source>
        <dbReference type="ARBA" id="ARBA00008704"/>
    </source>
</evidence>
<dbReference type="Pfam" id="PF04757">
    <property type="entry name" value="Pex2_Pex12"/>
    <property type="match status" value="1"/>
</dbReference>
<name>A0ABP0E9T8_9ASCO</name>
<protein>
    <recommendedName>
        <fullName evidence="4">Peroxisome assembly protein 12</fullName>
    </recommendedName>
    <alternativeName>
        <fullName evidence="14">Peroxin-12</fullName>
    </alternativeName>
</protein>
<gene>
    <name evidence="18" type="primary">PEX12</name>
    <name evidence="18" type="ORF">CAAN4_C12486</name>
</gene>
<comment type="similarity">
    <text evidence="3">Belongs to the pex2/pex10/pex12 family.</text>
</comment>
<keyword evidence="9" id="KW-0862">Zinc</keyword>
<keyword evidence="6" id="KW-0812">Transmembrane</keyword>
<evidence type="ECO:0000256" key="12">
    <source>
        <dbReference type="ARBA" id="ARBA00023136"/>
    </source>
</evidence>
<dbReference type="InterPro" id="IPR001841">
    <property type="entry name" value="Znf_RING"/>
</dbReference>
<dbReference type="InterPro" id="IPR027370">
    <property type="entry name" value="Znf-RING_euk"/>
</dbReference>
<comment type="subcellular location">
    <subcellularLocation>
        <location evidence="1">Peroxisome membrane</location>
        <topology evidence="1">Multi-pass membrane protein</topology>
    </subcellularLocation>
</comment>
<comment type="subunit">
    <text evidence="15">Component of the PEX2-PEX10-PEX12 retrotranslocation channel, composed of PEX2, PEX10 and PEX12.</text>
</comment>
<evidence type="ECO:0000256" key="16">
    <source>
        <dbReference type="SAM" id="MobiDB-lite"/>
    </source>
</evidence>
<keyword evidence="12" id="KW-0472">Membrane</keyword>
<evidence type="ECO:0000256" key="6">
    <source>
        <dbReference type="ARBA" id="ARBA00022692"/>
    </source>
</evidence>
<evidence type="ECO:0000313" key="18">
    <source>
        <dbReference type="EMBL" id="CAK7901545.1"/>
    </source>
</evidence>
<keyword evidence="13" id="KW-0576">Peroxisome</keyword>
<evidence type="ECO:0000256" key="10">
    <source>
        <dbReference type="ARBA" id="ARBA00022927"/>
    </source>
</evidence>
<keyword evidence="19" id="KW-1185">Reference proteome</keyword>
<evidence type="ECO:0000256" key="4">
    <source>
        <dbReference type="ARBA" id="ARBA00018980"/>
    </source>
</evidence>
<evidence type="ECO:0000256" key="13">
    <source>
        <dbReference type="ARBA" id="ARBA00023140"/>
    </source>
</evidence>
<feature type="domain" description="RING-type" evidence="17">
    <location>
        <begin position="342"/>
        <end position="417"/>
    </location>
</feature>
<evidence type="ECO:0000256" key="2">
    <source>
        <dbReference type="ARBA" id="ARBA00004906"/>
    </source>
</evidence>
<sequence length="443" mass="52099">MEYYSSLDASQLDSETPTLFELISANQLEALLSPSLRYVLVYYAAKYPKYLLQLANKFEELNLALRVALEWYFIRFWQGSFTENFYGLKRVRKTRLSQNSARLTQLIPSKIEERRSLTNLQQAISVFEVAGTGYLTEKLGYCYERWYPKYITRQLKPTDPNSKLDVYRVEFKKKFVEWYPWVQSSLRAANFVTMLLYLSGDSKSPSLLTYLFHMNYSRLNQYDYDKNDPEKLSKRIGGRDKTKPNKIAPPTNIEYLLRIITRNFTKPSWKLIKLVLGTFFPIAIFSLKFLEWWNNSDFTQKIAKNSGNLLEFMLPPPSTLTRVSELEKEKKTHKTYKSGKLCPLCKEEITNPAIIETGYVFCYSCIYNHLAQSHKITRKRDNESDSEDENDDEKKNEKEVHERKELTEIKGGRCPITGKRLLGCKWNSLKEEWDVEGIRRLIF</sequence>
<evidence type="ECO:0000256" key="15">
    <source>
        <dbReference type="ARBA" id="ARBA00034505"/>
    </source>
</evidence>
<keyword evidence="7" id="KW-0479">Metal-binding</keyword>
<evidence type="ECO:0000256" key="14">
    <source>
        <dbReference type="ARBA" id="ARBA00029692"/>
    </source>
</evidence>
<feature type="compositionally biased region" description="Basic and acidic residues" evidence="16">
    <location>
        <begin position="392"/>
        <end position="404"/>
    </location>
</feature>
<keyword evidence="8" id="KW-0863">Zinc-finger</keyword>
<keyword evidence="10" id="KW-0653">Protein transport</keyword>
<dbReference type="EMBL" id="OZ004255">
    <property type="protein sequence ID" value="CAK7901545.1"/>
    <property type="molecule type" value="Genomic_DNA"/>
</dbReference>
<keyword evidence="5" id="KW-0813">Transport</keyword>
<evidence type="ECO:0000256" key="11">
    <source>
        <dbReference type="ARBA" id="ARBA00022989"/>
    </source>
</evidence>
<comment type="pathway">
    <text evidence="2">Protein modification; protein ubiquitination.</text>
</comment>
<dbReference type="SUPFAM" id="SSF57850">
    <property type="entry name" value="RING/U-box"/>
    <property type="match status" value="1"/>
</dbReference>
<evidence type="ECO:0000313" key="19">
    <source>
        <dbReference type="Proteomes" id="UP001497600"/>
    </source>
</evidence>
<dbReference type="Pfam" id="PF13445">
    <property type="entry name" value="zf-RING_UBOX"/>
    <property type="match status" value="1"/>
</dbReference>
<evidence type="ECO:0000259" key="17">
    <source>
        <dbReference type="SMART" id="SM00184"/>
    </source>
</evidence>
<dbReference type="InterPro" id="IPR013083">
    <property type="entry name" value="Znf_RING/FYVE/PHD"/>
</dbReference>
<dbReference type="SMART" id="SM00184">
    <property type="entry name" value="RING"/>
    <property type="match status" value="1"/>
</dbReference>
<reference evidence="18 19" key="1">
    <citation type="submission" date="2024-01" db="EMBL/GenBank/DDBJ databases">
        <authorList>
            <consortium name="Genoscope - CEA"/>
            <person name="William W."/>
        </authorList>
    </citation>
    <scope>NUCLEOTIDE SEQUENCE [LARGE SCALE GENOMIC DNA]</scope>
    <source>
        <strain evidence="18 19">29B2s-10</strain>
    </source>
</reference>
<evidence type="ECO:0000256" key="9">
    <source>
        <dbReference type="ARBA" id="ARBA00022833"/>
    </source>
</evidence>